<dbReference type="AlphaFoldDB" id="A0A7Z7B0B6"/>
<dbReference type="Gene3D" id="3.90.1150.10">
    <property type="entry name" value="Aspartate Aminotransferase, domain 1"/>
    <property type="match status" value="1"/>
</dbReference>
<evidence type="ECO:0000256" key="4">
    <source>
        <dbReference type="ARBA" id="ARBA00022679"/>
    </source>
</evidence>
<keyword evidence="7" id="KW-1185">Reference proteome</keyword>
<evidence type="ECO:0000256" key="1">
    <source>
        <dbReference type="ARBA" id="ARBA00001933"/>
    </source>
</evidence>
<dbReference type="GO" id="GO:0006535">
    <property type="term" value="P:cysteine biosynthetic process from serine"/>
    <property type="evidence" value="ECO:0007669"/>
    <property type="project" value="TreeGrafter"/>
</dbReference>
<dbReference type="InterPro" id="IPR015424">
    <property type="entry name" value="PyrdxlP-dep_Trfase"/>
</dbReference>
<name>A0A7Z7B0B6_9EURY</name>
<dbReference type="InterPro" id="IPR054542">
    <property type="entry name" value="Cys_met_metab_PP"/>
</dbReference>
<evidence type="ECO:0000313" key="7">
    <source>
        <dbReference type="Proteomes" id="UP000199259"/>
    </source>
</evidence>
<dbReference type="EMBL" id="FNCA01000005">
    <property type="protein sequence ID" value="SDF96391.1"/>
    <property type="molecule type" value="Genomic_DNA"/>
</dbReference>
<dbReference type="GO" id="GO:0004124">
    <property type="term" value="F:cysteine synthase activity"/>
    <property type="evidence" value="ECO:0007669"/>
    <property type="project" value="TreeGrafter"/>
</dbReference>
<dbReference type="CDD" id="cd00614">
    <property type="entry name" value="CGS_like"/>
    <property type="match status" value="1"/>
</dbReference>
<dbReference type="GO" id="GO:0019346">
    <property type="term" value="P:transsulfuration"/>
    <property type="evidence" value="ECO:0007669"/>
    <property type="project" value="InterPro"/>
</dbReference>
<dbReference type="InterPro" id="IPR000277">
    <property type="entry name" value="Cys/Met-Metab_PyrdxlP-dep_enz"/>
</dbReference>
<dbReference type="FunFam" id="3.90.1150.10:FF:000033">
    <property type="entry name" value="Cystathionine gamma-synthase"/>
    <property type="match status" value="1"/>
</dbReference>
<dbReference type="Pfam" id="PF01053">
    <property type="entry name" value="Cys_Met_Meta_PP"/>
    <property type="match status" value="1"/>
</dbReference>
<comment type="similarity">
    <text evidence="2">Belongs to the trans-sulfuration enzymes family.</text>
</comment>
<dbReference type="PANTHER" id="PTHR43797:SF2">
    <property type="entry name" value="HOMOCYSTEINE_CYSTEINE SYNTHASE"/>
    <property type="match status" value="1"/>
</dbReference>
<evidence type="ECO:0000256" key="5">
    <source>
        <dbReference type="ARBA" id="ARBA00022898"/>
    </source>
</evidence>
<evidence type="ECO:0000256" key="3">
    <source>
        <dbReference type="ARBA" id="ARBA00011881"/>
    </source>
</evidence>
<dbReference type="SUPFAM" id="SSF53383">
    <property type="entry name" value="PLP-dependent transferases"/>
    <property type="match status" value="1"/>
</dbReference>
<dbReference type="PROSITE" id="PS00868">
    <property type="entry name" value="CYS_MET_METAB_PP"/>
    <property type="match status" value="1"/>
</dbReference>
<dbReference type="PANTHER" id="PTHR43797">
    <property type="entry name" value="HOMOCYSTEINE/CYSTEINE SYNTHASE"/>
    <property type="match status" value="1"/>
</dbReference>
<evidence type="ECO:0000313" key="6">
    <source>
        <dbReference type="EMBL" id="SDF96391.1"/>
    </source>
</evidence>
<gene>
    <name evidence="6" type="ORF">SAMN04488589_1839</name>
</gene>
<keyword evidence="5" id="KW-0663">Pyridoxal phosphate</keyword>
<dbReference type="Proteomes" id="UP000199259">
    <property type="component" value="Unassembled WGS sequence"/>
</dbReference>
<protein>
    <submittedName>
        <fullName evidence="6">O-acetylhomoserine sulfhydrylase</fullName>
    </submittedName>
</protein>
<dbReference type="GO" id="GO:0005737">
    <property type="term" value="C:cytoplasm"/>
    <property type="evidence" value="ECO:0007669"/>
    <property type="project" value="TreeGrafter"/>
</dbReference>
<keyword evidence="4" id="KW-0808">Transferase</keyword>
<dbReference type="InterPro" id="IPR015422">
    <property type="entry name" value="PyrdxlP-dep_Trfase_small"/>
</dbReference>
<accession>A0A7Z7B0B6</accession>
<proteinExistence type="inferred from homology"/>
<sequence>MFNRVTRYTIITYSNIHKVNYANLYIGLHLSQNSAKLKHATKSRGNKMSKKNYGPNTLALHAGQEPDPVTGSRAVPIYQTASYTFRDAEHAANLFGLKESGNIYTRLMNPTTDVLEKRVAAIEDGTGALAVSSGMSAITLATLGVTGPGDEIVAANNLYGGTYQLFNNTFKNLARKVVFVDSTRPEKFRKAITDKTKAIYTEIIGNPKLDVPNLEEISKIAHEAGIPLIVDNTVGIGIVKPIDLGADIVVLSATKFLGGHGTTIGGIIVDSGKFNWDNGKFPGLTEPDPGYHGLKYWEAFGDVPGLGNIAFITKMRVHLLRDLGPALSPFNSFLLLQGLETLPLRVERHSSNALKVAEFLNNHPAVKWVNYPGLKDHPSHELATKYLKGKYGAILGFGIKGGLEAGKKFIDSVELLSHLANIGDAKTLVIHPASTTHQQLTDDEKLATGVTNDFIRMSVGLEDVEDLIADIDQALKRSQEL</sequence>
<reference evidence="6 7" key="1">
    <citation type="submission" date="2016-10" db="EMBL/GenBank/DDBJ databases">
        <authorList>
            <person name="Varghese N."/>
            <person name="Submissions S."/>
        </authorList>
    </citation>
    <scope>NUCLEOTIDE SEQUENCE [LARGE SCALE GENOMIC DNA]</scope>
    <source>
        <strain evidence="6 7">PL 12/M</strain>
    </source>
</reference>
<organism evidence="6 7">
    <name type="scientific">Methanolobus vulcani</name>
    <dbReference type="NCBI Taxonomy" id="38026"/>
    <lineage>
        <taxon>Archaea</taxon>
        <taxon>Methanobacteriati</taxon>
        <taxon>Methanobacteriota</taxon>
        <taxon>Stenosarchaea group</taxon>
        <taxon>Methanomicrobia</taxon>
        <taxon>Methanosarcinales</taxon>
        <taxon>Methanosarcinaceae</taxon>
        <taxon>Methanolobus</taxon>
    </lineage>
</organism>
<evidence type="ECO:0000256" key="2">
    <source>
        <dbReference type="ARBA" id="ARBA00009077"/>
    </source>
</evidence>
<comment type="cofactor">
    <cofactor evidence="1">
        <name>pyridoxal 5'-phosphate</name>
        <dbReference type="ChEBI" id="CHEBI:597326"/>
    </cofactor>
</comment>
<dbReference type="InterPro" id="IPR006235">
    <property type="entry name" value="OAc-hSer/O-AcSer_sulfhydrylase"/>
</dbReference>
<dbReference type="FunFam" id="3.40.640.10:FF:000035">
    <property type="entry name" value="O-succinylhomoserine sulfhydrylase"/>
    <property type="match status" value="1"/>
</dbReference>
<dbReference type="NCBIfam" id="TIGR01326">
    <property type="entry name" value="OAH_OAS_sulfhy"/>
    <property type="match status" value="1"/>
</dbReference>
<comment type="subunit">
    <text evidence="3">Homotetramer.</text>
</comment>
<dbReference type="InterPro" id="IPR015421">
    <property type="entry name" value="PyrdxlP-dep_Trfase_major"/>
</dbReference>
<dbReference type="Gene3D" id="3.40.640.10">
    <property type="entry name" value="Type I PLP-dependent aspartate aminotransferase-like (Major domain)"/>
    <property type="match status" value="1"/>
</dbReference>
<dbReference type="GO" id="GO:0071269">
    <property type="term" value="P:L-homocysteine biosynthetic process"/>
    <property type="evidence" value="ECO:0007669"/>
    <property type="project" value="TreeGrafter"/>
</dbReference>
<comment type="caution">
    <text evidence="6">The sequence shown here is derived from an EMBL/GenBank/DDBJ whole genome shotgun (WGS) entry which is preliminary data.</text>
</comment>
<dbReference type="GO" id="GO:0003961">
    <property type="term" value="F:O-acetylhomoserine aminocarboxypropyltransferase activity"/>
    <property type="evidence" value="ECO:0007669"/>
    <property type="project" value="TreeGrafter"/>
</dbReference>
<dbReference type="GO" id="GO:0030170">
    <property type="term" value="F:pyridoxal phosphate binding"/>
    <property type="evidence" value="ECO:0007669"/>
    <property type="project" value="InterPro"/>
</dbReference>
<dbReference type="PIRSF" id="PIRSF001434">
    <property type="entry name" value="CGS"/>
    <property type="match status" value="1"/>
</dbReference>